<dbReference type="Pfam" id="PF13185">
    <property type="entry name" value="GAF_2"/>
    <property type="match status" value="1"/>
</dbReference>
<dbReference type="Gene3D" id="3.30.565.10">
    <property type="entry name" value="Histidine kinase-like ATPase, C-terminal domain"/>
    <property type="match status" value="1"/>
</dbReference>
<dbReference type="CDD" id="cd00082">
    <property type="entry name" value="HisKA"/>
    <property type="match status" value="1"/>
</dbReference>
<name>A0A0P8DA35_9CYAN</name>
<dbReference type="InterPro" id="IPR003661">
    <property type="entry name" value="HisK_dim/P_dom"/>
</dbReference>
<comment type="catalytic activity">
    <reaction evidence="1">
        <text>ATP + protein L-histidine = ADP + protein N-phospho-L-histidine.</text>
        <dbReference type="EC" id="2.7.13.3"/>
    </reaction>
</comment>
<gene>
    <name evidence="7" type="ORF">HLUCCA11_20145</name>
</gene>
<dbReference type="PANTHER" id="PTHR43065">
    <property type="entry name" value="SENSOR HISTIDINE KINASE"/>
    <property type="match status" value="1"/>
</dbReference>
<dbReference type="PROSITE" id="PS50109">
    <property type="entry name" value="HIS_KIN"/>
    <property type="match status" value="1"/>
</dbReference>
<evidence type="ECO:0000256" key="5">
    <source>
        <dbReference type="ARBA" id="ARBA00023012"/>
    </source>
</evidence>
<evidence type="ECO:0000313" key="7">
    <source>
        <dbReference type="EMBL" id="KPQ32950.1"/>
    </source>
</evidence>
<dbReference type="SUPFAM" id="SSF47384">
    <property type="entry name" value="Homodimeric domain of signal transducing histidine kinase"/>
    <property type="match status" value="1"/>
</dbReference>
<dbReference type="InterPro" id="IPR004358">
    <property type="entry name" value="Sig_transdc_His_kin-like_C"/>
</dbReference>
<dbReference type="STRING" id="1666911.HLUCCA11_20145"/>
<dbReference type="EMBL" id="LJZR01000042">
    <property type="protein sequence ID" value="KPQ32950.1"/>
    <property type="molecule type" value="Genomic_DNA"/>
</dbReference>
<keyword evidence="5" id="KW-0902">Two-component regulatory system</keyword>
<dbReference type="Proteomes" id="UP000050465">
    <property type="component" value="Unassembled WGS sequence"/>
</dbReference>
<reference evidence="7 8" key="1">
    <citation type="submission" date="2015-09" db="EMBL/GenBank/DDBJ databases">
        <title>Identification and resolution of microdiversity through metagenomic sequencing of parallel consortia.</title>
        <authorList>
            <person name="Nelson W.C."/>
            <person name="Romine M.F."/>
            <person name="Lindemann S.R."/>
        </authorList>
    </citation>
    <scope>NUCLEOTIDE SEQUENCE [LARGE SCALE GENOMIC DNA]</scope>
    <source>
        <strain evidence="7">Ana</strain>
    </source>
</reference>
<keyword evidence="4 7" id="KW-0808">Transferase</keyword>
<evidence type="ECO:0000256" key="1">
    <source>
        <dbReference type="ARBA" id="ARBA00000085"/>
    </source>
</evidence>
<evidence type="ECO:0000256" key="3">
    <source>
        <dbReference type="ARBA" id="ARBA00022553"/>
    </source>
</evidence>
<evidence type="ECO:0000256" key="4">
    <source>
        <dbReference type="ARBA" id="ARBA00022777"/>
    </source>
</evidence>
<evidence type="ECO:0000313" key="8">
    <source>
        <dbReference type="Proteomes" id="UP000050465"/>
    </source>
</evidence>
<dbReference type="InterPro" id="IPR003594">
    <property type="entry name" value="HATPase_dom"/>
</dbReference>
<dbReference type="GO" id="GO:0000155">
    <property type="term" value="F:phosphorelay sensor kinase activity"/>
    <property type="evidence" value="ECO:0007669"/>
    <property type="project" value="InterPro"/>
</dbReference>
<dbReference type="InterPro" id="IPR036890">
    <property type="entry name" value="HATPase_C_sf"/>
</dbReference>
<dbReference type="InterPro" id="IPR036097">
    <property type="entry name" value="HisK_dim/P_sf"/>
</dbReference>
<dbReference type="Pfam" id="PF02518">
    <property type="entry name" value="HATPase_c"/>
    <property type="match status" value="1"/>
</dbReference>
<evidence type="ECO:0000259" key="6">
    <source>
        <dbReference type="PROSITE" id="PS50109"/>
    </source>
</evidence>
<organism evidence="7 8">
    <name type="scientific">Phormidesmis priestleyi Ana</name>
    <dbReference type="NCBI Taxonomy" id="1666911"/>
    <lineage>
        <taxon>Bacteria</taxon>
        <taxon>Bacillati</taxon>
        <taxon>Cyanobacteriota</taxon>
        <taxon>Cyanophyceae</taxon>
        <taxon>Leptolyngbyales</taxon>
        <taxon>Leptolyngbyaceae</taxon>
        <taxon>Phormidesmis</taxon>
    </lineage>
</organism>
<keyword evidence="3" id="KW-0597">Phosphoprotein</keyword>
<dbReference type="Gene3D" id="1.10.287.130">
    <property type="match status" value="1"/>
</dbReference>
<dbReference type="InterPro" id="IPR005467">
    <property type="entry name" value="His_kinase_dom"/>
</dbReference>
<dbReference type="SUPFAM" id="SSF55781">
    <property type="entry name" value="GAF domain-like"/>
    <property type="match status" value="2"/>
</dbReference>
<dbReference type="Gene3D" id="3.30.450.40">
    <property type="match status" value="2"/>
</dbReference>
<dbReference type="InterPro" id="IPR003018">
    <property type="entry name" value="GAF"/>
</dbReference>
<comment type="caution">
    <text evidence="7">The sequence shown here is derived from an EMBL/GenBank/DDBJ whole genome shotgun (WGS) entry which is preliminary data.</text>
</comment>
<dbReference type="SUPFAM" id="SSF55874">
    <property type="entry name" value="ATPase domain of HSP90 chaperone/DNA topoisomerase II/histidine kinase"/>
    <property type="match status" value="1"/>
</dbReference>
<keyword evidence="4 7" id="KW-0418">Kinase</keyword>
<dbReference type="SMART" id="SM00065">
    <property type="entry name" value="GAF"/>
    <property type="match status" value="2"/>
</dbReference>
<dbReference type="SMART" id="SM00387">
    <property type="entry name" value="HATPase_c"/>
    <property type="match status" value="1"/>
</dbReference>
<dbReference type="PANTHER" id="PTHR43065:SF48">
    <property type="entry name" value="HISTIDINE KINASE"/>
    <property type="match status" value="1"/>
</dbReference>
<dbReference type="PRINTS" id="PR00344">
    <property type="entry name" value="BCTRLSENSOR"/>
</dbReference>
<sequence length="642" mass="70687">MQTSQLISAPTNSIRRVDPTESQSSARLLSLQEILNQFSQQALLETDIIVLYQSAATTIKEALQIPFCRIWQVTSDGYRLRQIAGNVGAASNQSFLLPTNEVVESSQQAISSDSEKLFIPSPVDSRSGVIVQVPGQTRWLGCIEVHAFDAYEFNPEAIHFLQTVGHILANAIERHRSEALTNTQSHILEKVAAETDASVVFDVLCQLLEKQLPDAYCSILVLDSGTKQLRDGAAPSLPPEYAKGLDGLLIGECAGSCGTAAYRGEAVFVDDIANDPLWASFRDFALSHDIRACWSMPFFSKKGEVLGTFAISHRSPCKATAYHHTILKAAAHLASITTEAHQTQLSRQQMHKTLEQQVASRTAELQTTLGNLRQTQSQLIQAEKMAGLGQMVAGVAHEVNNPNNFILGNLSYVEEYAKELLEFVRFCETEGSNLPPQLEAKLKKLDIEYVVEDLPKVLSSIRLGSKRIADVVQGLRNFSRLDEASQKPVDLHEGIENTLMILSHRLVEQGQRPAIEVQRQYGQLPLVPCIANQLNQAVMNILINAIDALEEHQVSTPSITIRTEAESDHIVIRIADNAGGLDPAVQHRIFEPFFTTKTVGKGTGLGLSISYQIVVDQHQGRLNCLSKPGETTELVMEIPYQL</sequence>
<dbReference type="EC" id="2.7.13.3" evidence="2"/>
<dbReference type="InterPro" id="IPR029016">
    <property type="entry name" value="GAF-like_dom_sf"/>
</dbReference>
<accession>A0A0P8DA35</accession>
<evidence type="ECO:0000256" key="2">
    <source>
        <dbReference type="ARBA" id="ARBA00012438"/>
    </source>
</evidence>
<feature type="domain" description="Histidine kinase" evidence="6">
    <location>
        <begin position="394"/>
        <end position="642"/>
    </location>
</feature>
<dbReference type="AlphaFoldDB" id="A0A0P8DA35"/>
<proteinExistence type="predicted"/>
<protein>
    <recommendedName>
        <fullName evidence="2">histidine kinase</fullName>
        <ecNumber evidence="2">2.7.13.3</ecNumber>
    </recommendedName>
</protein>